<dbReference type="RefSeq" id="WP_152946690.1">
    <property type="nucleotide sequence ID" value="NZ_WHYR01000023.1"/>
</dbReference>
<organism evidence="2 3">
    <name type="scientific">Desulfofundulus thermobenzoicus</name>
    <dbReference type="NCBI Taxonomy" id="29376"/>
    <lineage>
        <taxon>Bacteria</taxon>
        <taxon>Bacillati</taxon>
        <taxon>Bacillota</taxon>
        <taxon>Clostridia</taxon>
        <taxon>Eubacteriales</taxon>
        <taxon>Peptococcaceae</taxon>
        <taxon>Desulfofundulus</taxon>
    </lineage>
</organism>
<dbReference type="Pfam" id="PF16244">
    <property type="entry name" value="DUF4901"/>
    <property type="match status" value="2"/>
</dbReference>
<evidence type="ECO:0000313" key="3">
    <source>
        <dbReference type="Proteomes" id="UP000441717"/>
    </source>
</evidence>
<comment type="caution">
    <text evidence="2">The sequence shown here is derived from an EMBL/GenBank/DDBJ whole genome shotgun (WGS) entry which is preliminary data.</text>
</comment>
<feature type="domain" description="YcdB/YcdC repeated" evidence="1">
    <location>
        <begin position="10"/>
        <end position="162"/>
    </location>
</feature>
<keyword evidence="3" id="KW-1185">Reference proteome</keyword>
<accession>A0A6N7ISH5</accession>
<reference evidence="2 3" key="1">
    <citation type="submission" date="2019-10" db="EMBL/GenBank/DDBJ databases">
        <title>Comparative genomics of sulfur disproportionating microorganisms.</title>
        <authorList>
            <person name="Ward L.M."/>
            <person name="Bertran E."/>
            <person name="Johnston D."/>
        </authorList>
    </citation>
    <scope>NUCLEOTIDE SEQUENCE [LARGE SCALE GENOMIC DNA]</scope>
    <source>
        <strain evidence="2 3">DSM 14055</strain>
    </source>
</reference>
<proteinExistence type="predicted"/>
<dbReference type="AlphaFoldDB" id="A0A6N7ISH5"/>
<name>A0A6N7ISH5_9FIRM</name>
<dbReference type="Proteomes" id="UP000441717">
    <property type="component" value="Unassembled WGS sequence"/>
</dbReference>
<dbReference type="InterPro" id="IPR032599">
    <property type="entry name" value="YcdB/YcdC_rep_domain"/>
</dbReference>
<dbReference type="OrthoDB" id="2821454at2"/>
<dbReference type="EMBL" id="WHYR01000023">
    <property type="protein sequence ID" value="MQL52503.1"/>
    <property type="molecule type" value="Genomic_DNA"/>
</dbReference>
<evidence type="ECO:0000259" key="1">
    <source>
        <dbReference type="Pfam" id="PF16244"/>
    </source>
</evidence>
<evidence type="ECO:0000313" key="2">
    <source>
        <dbReference type="EMBL" id="MQL52503.1"/>
    </source>
</evidence>
<gene>
    <name evidence="2" type="ORF">GFC01_09565</name>
</gene>
<protein>
    <submittedName>
        <fullName evidence="2">DUF4901 domain-containing protein</fullName>
    </submittedName>
</protein>
<sequence>MHKASRALLNQAKRIAKAMFSIPHHYVIVLEDAIDRTTYTEAHLWWRDSNDPDKGMVVVTLAMPEGRLLEFERFECEEPSVLKGSQPQEALSIDQRRQVAEAFLMTHAPGFKTDFPQLHDEGFKGFTRFTWSQTVAGLPLPDTGLHIDVDARGRIKAFRFKGKRVRLPSPPAQLRSREEVLQEAKRALNATLMLAHFDPKLYLLPQDGLGETRLVYWIEGLWPLPADADVPGPAYNVHVSSPKKPRLLPLKASSDTVVLGQEALESFLEHVSGDLNRYPRRGMDWEDGRRVVWLKETYADYISPDLWPTPDVLLRPAVPSESQPSHQAKTFAQFFEALFNFHVAQMTVCKASGRLLGFIRFSHEDETKRVISGPKCLPHAVLKARAVAFVQRVFPEAHRYLFLVDDEDALDSPTIPQEGPGEASGDSPNQIFRFEAFIDGIPLYLFSCFVTLRRTDGRIVAYMSTDTHPSIFLATPKTPRVTREAALARVTQELDIRLEWEQIPEGERNDIALFYRPYFPQGTIRFIDAFSSEPIRERYP</sequence>
<feature type="domain" description="YcdB/YcdC repeated" evidence="1">
    <location>
        <begin position="346"/>
        <end position="464"/>
    </location>
</feature>